<evidence type="ECO:0000313" key="11">
    <source>
        <dbReference type="Ensembl" id="ENSGACP00000001596.1"/>
    </source>
</evidence>
<dbReference type="GO" id="GO:0030139">
    <property type="term" value="C:endocytic vesicle"/>
    <property type="evidence" value="ECO:0007669"/>
    <property type="project" value="TreeGrafter"/>
</dbReference>
<reference evidence="11" key="2">
    <citation type="submission" date="2024-04" db="UniProtKB">
        <authorList>
            <consortium name="Ensembl"/>
        </authorList>
    </citation>
    <scope>IDENTIFICATION</scope>
</reference>
<dbReference type="PROSITE" id="PS50002">
    <property type="entry name" value="SH3"/>
    <property type="match status" value="1"/>
</dbReference>
<dbReference type="InParanoid" id="G3N8G1"/>
<name>G3N8G1_GASAC</name>
<dbReference type="InterPro" id="IPR002014">
    <property type="entry name" value="VHS_dom"/>
</dbReference>
<dbReference type="Bgee" id="ENSGACG00000001225">
    <property type="expression patterns" value="Expressed in intestinal epithelial cell and 13 other cell types or tissues"/>
</dbReference>
<dbReference type="Pfam" id="PF02809">
    <property type="entry name" value="UIM"/>
    <property type="match status" value="1"/>
</dbReference>
<dbReference type="PRINTS" id="PR00452">
    <property type="entry name" value="SH3DOMAIN"/>
</dbReference>
<dbReference type="GO" id="GO:0007165">
    <property type="term" value="P:signal transduction"/>
    <property type="evidence" value="ECO:0007669"/>
    <property type="project" value="TreeGrafter"/>
</dbReference>
<dbReference type="PANTHER" id="PTHR45929">
    <property type="entry name" value="JAK PATHWAY SIGNAL TRANSDUCTION ADAPTOR MOLECULE"/>
    <property type="match status" value="1"/>
</dbReference>
<dbReference type="SMART" id="SM00326">
    <property type="entry name" value="SH3"/>
    <property type="match status" value="1"/>
</dbReference>
<dbReference type="STRING" id="69293.ENSGACP00000001596"/>
<comment type="similarity">
    <text evidence="2">Belongs to the STAM family.</text>
</comment>
<dbReference type="Pfam" id="PF00790">
    <property type="entry name" value="VHS"/>
    <property type="match status" value="1"/>
</dbReference>
<dbReference type="Pfam" id="PF00018">
    <property type="entry name" value="SH3_1"/>
    <property type="match status" value="1"/>
</dbReference>
<dbReference type="FunCoup" id="G3N8G1">
    <property type="interactions" value="1590"/>
</dbReference>
<keyword evidence="5" id="KW-0967">Endosome</keyword>
<dbReference type="OMA" id="CNTSEDW"/>
<dbReference type="InterPro" id="IPR001452">
    <property type="entry name" value="SH3_domain"/>
</dbReference>
<accession>G3N8G1</accession>
<feature type="domain" description="SH3" evidence="9">
    <location>
        <begin position="197"/>
        <end position="255"/>
    </location>
</feature>
<dbReference type="FunFam" id="1.25.40.90:FF:000009">
    <property type="entry name" value="Putative signal transducing adapter molecule 1"/>
    <property type="match status" value="1"/>
</dbReference>
<dbReference type="Gene3D" id="1.20.5.1940">
    <property type="match status" value="1"/>
</dbReference>
<dbReference type="GO" id="GO:0035091">
    <property type="term" value="F:phosphatidylinositol binding"/>
    <property type="evidence" value="ECO:0007669"/>
    <property type="project" value="InterPro"/>
</dbReference>
<evidence type="ECO:0000256" key="6">
    <source>
        <dbReference type="ARBA" id="ARBA00022927"/>
    </source>
</evidence>
<evidence type="ECO:0000256" key="1">
    <source>
        <dbReference type="ARBA" id="ARBA00004469"/>
    </source>
</evidence>
<dbReference type="InterPro" id="IPR036028">
    <property type="entry name" value="SH3-like_dom_sf"/>
</dbReference>
<protein>
    <submittedName>
        <fullName evidence="11">Signal transducing adaptor molecule (SH3 domain and ITAM motif) 2</fullName>
    </submittedName>
</protein>
<dbReference type="SMART" id="SM00726">
    <property type="entry name" value="UIM"/>
    <property type="match status" value="1"/>
</dbReference>
<proteinExistence type="inferred from homology"/>
<evidence type="ECO:0000256" key="4">
    <source>
        <dbReference type="ARBA" id="ARBA00022448"/>
    </source>
</evidence>
<evidence type="ECO:0000259" key="9">
    <source>
        <dbReference type="PROSITE" id="PS50002"/>
    </source>
</evidence>
<evidence type="ECO:0000256" key="2">
    <source>
        <dbReference type="ARBA" id="ARBA00009666"/>
    </source>
</evidence>
<dbReference type="SUPFAM" id="SSF50044">
    <property type="entry name" value="SH3-domain"/>
    <property type="match status" value="1"/>
</dbReference>
<evidence type="ECO:0000256" key="5">
    <source>
        <dbReference type="ARBA" id="ARBA00022753"/>
    </source>
</evidence>
<dbReference type="eggNOG" id="KOG2199">
    <property type="taxonomic scope" value="Eukaryota"/>
</dbReference>
<dbReference type="PANTHER" id="PTHR45929:SF1">
    <property type="entry name" value="HEMATOPOIETIC LINEAGE CELL-SPECIFIC PROTEIN-RELATED"/>
    <property type="match status" value="1"/>
</dbReference>
<evidence type="ECO:0000259" key="10">
    <source>
        <dbReference type="PROSITE" id="PS50179"/>
    </source>
</evidence>
<keyword evidence="6" id="KW-0653">Protein transport</keyword>
<dbReference type="SUPFAM" id="SSF48464">
    <property type="entry name" value="ENTH/VHS domain"/>
    <property type="match status" value="1"/>
</dbReference>
<dbReference type="SMART" id="SM00288">
    <property type="entry name" value="VHS"/>
    <property type="match status" value="1"/>
</dbReference>
<feature type="domain" description="VHS" evidence="10">
    <location>
        <begin position="16"/>
        <end position="143"/>
    </location>
</feature>
<organism evidence="11">
    <name type="scientific">Gasterosteus aculeatus</name>
    <name type="common">Three-spined stickleback</name>
    <dbReference type="NCBI Taxonomy" id="69293"/>
    <lineage>
        <taxon>Eukaryota</taxon>
        <taxon>Metazoa</taxon>
        <taxon>Chordata</taxon>
        <taxon>Craniata</taxon>
        <taxon>Vertebrata</taxon>
        <taxon>Euteleostomi</taxon>
        <taxon>Actinopterygii</taxon>
        <taxon>Neopterygii</taxon>
        <taxon>Teleostei</taxon>
        <taxon>Neoteleostei</taxon>
        <taxon>Acanthomorphata</taxon>
        <taxon>Eupercaria</taxon>
        <taxon>Perciformes</taxon>
        <taxon>Cottioidei</taxon>
        <taxon>Gasterosteales</taxon>
        <taxon>Gasterosteidae</taxon>
        <taxon>Gasterosteus</taxon>
    </lineage>
</organism>
<dbReference type="Gene3D" id="2.30.30.40">
    <property type="entry name" value="SH3 Domains"/>
    <property type="match status" value="1"/>
</dbReference>
<dbReference type="Gene3D" id="1.25.40.90">
    <property type="match status" value="1"/>
</dbReference>
<evidence type="ECO:0000256" key="8">
    <source>
        <dbReference type="SAM" id="MobiDB-lite"/>
    </source>
</evidence>
<reference evidence="11" key="1">
    <citation type="submission" date="2006-01" db="EMBL/GenBank/DDBJ databases">
        <authorList>
            <person name="Lindblad-Toh K."/>
            <person name="Mauceli E."/>
            <person name="Grabherr M."/>
            <person name="Chang J.L."/>
            <person name="Lander E.S."/>
        </authorList>
    </citation>
    <scope>NUCLEOTIDE SEQUENCE [LARGE SCALE GENOMIC DNA]</scope>
</reference>
<comment type="subcellular location">
    <subcellularLocation>
        <location evidence="1">Early endosome membrane</location>
        <topology evidence="1">Peripheral membrane protein</topology>
        <orientation evidence="1">Cytoplasmic side</orientation>
    </subcellularLocation>
</comment>
<keyword evidence="4" id="KW-0813">Transport</keyword>
<evidence type="ECO:0000256" key="7">
    <source>
        <dbReference type="PROSITE-ProRule" id="PRU00192"/>
    </source>
</evidence>
<dbReference type="GO" id="GO:0031901">
    <property type="term" value="C:early endosome membrane"/>
    <property type="evidence" value="ECO:0007669"/>
    <property type="project" value="UniProtKB-SubCell"/>
</dbReference>
<sequence length="329" mass="36381">MPLFSQNPFDQDVEKSTNETNTTDDWGLIMDICDKIGTTANGPKDSLRSIMKRVNHKVPHVAMQAVNLLGACVSNCGKIFHLEICSREFSSEVRSALSKAHPKVCEKLKALMVEWAEDFQKDPQLSLIGATIKSLKEEGVVFPSASSQGSSTKLPPPAVVKESEDDNLAKAIELSLQEQKQQVETRPLATTSDPGGQEARKVRALYDFEAAEDNELTFKAGELILVLDDSDPNWWKRENHRVRLFPSNFVTVNLRFLPPPVAFAEKTPSPEETVQEASEKPEPVCIDEGTMDRTLALLQDADPAHPAPDSAELIQLEGACEQMNPMIDE</sequence>
<dbReference type="AlphaFoldDB" id="G3N8G1"/>
<dbReference type="InterPro" id="IPR008942">
    <property type="entry name" value="ENTH_VHS"/>
</dbReference>
<dbReference type="Ensembl" id="ENSGACT00000001597.1">
    <property type="protein sequence ID" value="ENSGACP00000001596.1"/>
    <property type="gene ID" value="ENSGACG00000001225.1"/>
</dbReference>
<dbReference type="GO" id="GO:0015031">
    <property type="term" value="P:protein transport"/>
    <property type="evidence" value="ECO:0007669"/>
    <property type="project" value="UniProtKB-KW"/>
</dbReference>
<dbReference type="GO" id="GO:0043130">
    <property type="term" value="F:ubiquitin binding"/>
    <property type="evidence" value="ECO:0007669"/>
    <property type="project" value="InterPro"/>
</dbReference>
<evidence type="ECO:0000256" key="3">
    <source>
        <dbReference type="ARBA" id="ARBA00022443"/>
    </source>
</evidence>
<feature type="region of interest" description="Disordered" evidence="8">
    <location>
        <begin position="1"/>
        <end position="21"/>
    </location>
</feature>
<keyword evidence="3 7" id="KW-0728">SH3 domain</keyword>
<dbReference type="PROSITE" id="PS50179">
    <property type="entry name" value="VHS"/>
    <property type="match status" value="1"/>
</dbReference>
<dbReference type="PROSITE" id="PS50330">
    <property type="entry name" value="UIM"/>
    <property type="match status" value="1"/>
</dbReference>
<dbReference type="InterPro" id="IPR003903">
    <property type="entry name" value="UIM_dom"/>
</dbReference>
<dbReference type="InterPro" id="IPR050670">
    <property type="entry name" value="STAM"/>
</dbReference>